<comment type="caution">
    <text evidence="2">The sequence shown here is derived from an EMBL/GenBank/DDBJ whole genome shotgun (WGS) entry which is preliminary data.</text>
</comment>
<evidence type="ECO:0000313" key="3">
    <source>
        <dbReference type="Proteomes" id="UP000237347"/>
    </source>
</evidence>
<dbReference type="Proteomes" id="UP000237347">
    <property type="component" value="Unassembled WGS sequence"/>
</dbReference>
<protein>
    <submittedName>
        <fullName evidence="2">Ankyrin repeat-containing protein</fullName>
    </submittedName>
</protein>
<dbReference type="PROSITE" id="PS50297">
    <property type="entry name" value="ANK_REP_REGION"/>
    <property type="match status" value="1"/>
</dbReference>
<dbReference type="SMART" id="SM00248">
    <property type="entry name" value="ANK"/>
    <property type="match status" value="3"/>
</dbReference>
<sequence>MDSSSSSCSFEVHASSNVNQATQTDITYMDRIFYEAAVEGMIETFKDNKEPLQHILTPNKNTVLHVHLITTESELSKLSCKEFVKECMGLVYFAEESKSLSTNFVGEILDMCPPLLWQSNAKYETPLHIAARYGHTTIVKVLIERGKSPHQEPESGSNAAREMLRMTNVVKDTALHEAVRYNHHEVVKLLLAEDPDFSYSANDAGETPLYMAAERKFPNLVSEILCTCSSPAYGGPLGRTVLHAAVIWDDEG</sequence>
<feature type="repeat" description="ANK" evidence="1">
    <location>
        <begin position="170"/>
        <end position="202"/>
    </location>
</feature>
<reference evidence="2 3" key="1">
    <citation type="journal article" date="2018" name="Sci. Data">
        <title>The draft genome sequence of cork oak.</title>
        <authorList>
            <person name="Ramos A.M."/>
            <person name="Usie A."/>
            <person name="Barbosa P."/>
            <person name="Barros P.M."/>
            <person name="Capote T."/>
            <person name="Chaves I."/>
            <person name="Simoes F."/>
            <person name="Abreu I."/>
            <person name="Carrasquinho I."/>
            <person name="Faro C."/>
            <person name="Guimaraes J.B."/>
            <person name="Mendonca D."/>
            <person name="Nobrega F."/>
            <person name="Rodrigues L."/>
            <person name="Saibo N.J.M."/>
            <person name="Varela M.C."/>
            <person name="Egas C."/>
            <person name="Matos J."/>
            <person name="Miguel C.M."/>
            <person name="Oliveira M.M."/>
            <person name="Ricardo C.P."/>
            <person name="Goncalves S."/>
        </authorList>
    </citation>
    <scope>NUCLEOTIDE SEQUENCE [LARGE SCALE GENOMIC DNA]</scope>
    <source>
        <strain evidence="3">cv. HL8</strain>
    </source>
</reference>
<dbReference type="Pfam" id="PF12796">
    <property type="entry name" value="Ank_2"/>
    <property type="match status" value="1"/>
</dbReference>
<evidence type="ECO:0000313" key="2">
    <source>
        <dbReference type="EMBL" id="KAK7824333.1"/>
    </source>
</evidence>
<accession>A0AAW0JCD7</accession>
<feature type="repeat" description="ANK" evidence="1">
    <location>
        <begin position="122"/>
        <end position="154"/>
    </location>
</feature>
<organism evidence="2 3">
    <name type="scientific">Quercus suber</name>
    <name type="common">Cork oak</name>
    <dbReference type="NCBI Taxonomy" id="58331"/>
    <lineage>
        <taxon>Eukaryota</taxon>
        <taxon>Viridiplantae</taxon>
        <taxon>Streptophyta</taxon>
        <taxon>Embryophyta</taxon>
        <taxon>Tracheophyta</taxon>
        <taxon>Spermatophyta</taxon>
        <taxon>Magnoliopsida</taxon>
        <taxon>eudicotyledons</taxon>
        <taxon>Gunneridae</taxon>
        <taxon>Pentapetalae</taxon>
        <taxon>rosids</taxon>
        <taxon>fabids</taxon>
        <taxon>Fagales</taxon>
        <taxon>Fagaceae</taxon>
        <taxon>Quercus</taxon>
    </lineage>
</organism>
<dbReference type="PANTHER" id="PTHR24121:SF22">
    <property type="entry name" value="PROTEIN ACCELERATED CELL DEATH 6-LIKE"/>
    <property type="match status" value="1"/>
</dbReference>
<dbReference type="EMBL" id="PKMF04000606">
    <property type="protein sequence ID" value="KAK7824333.1"/>
    <property type="molecule type" value="Genomic_DNA"/>
</dbReference>
<name>A0AAW0JCD7_QUESU</name>
<dbReference type="SUPFAM" id="SSF48403">
    <property type="entry name" value="Ankyrin repeat"/>
    <property type="match status" value="1"/>
</dbReference>
<dbReference type="Gene3D" id="1.25.40.20">
    <property type="entry name" value="Ankyrin repeat-containing domain"/>
    <property type="match status" value="1"/>
</dbReference>
<dbReference type="AlphaFoldDB" id="A0AAW0JCD7"/>
<dbReference type="InterPro" id="IPR002110">
    <property type="entry name" value="Ankyrin_rpt"/>
</dbReference>
<keyword evidence="1" id="KW-0040">ANK repeat</keyword>
<evidence type="ECO:0000256" key="1">
    <source>
        <dbReference type="PROSITE-ProRule" id="PRU00023"/>
    </source>
</evidence>
<dbReference type="PROSITE" id="PS50088">
    <property type="entry name" value="ANK_REPEAT"/>
    <property type="match status" value="2"/>
</dbReference>
<dbReference type="PANTHER" id="PTHR24121">
    <property type="entry name" value="NO MECHANORECEPTOR POTENTIAL C, ISOFORM D-RELATED"/>
    <property type="match status" value="1"/>
</dbReference>
<keyword evidence="3" id="KW-1185">Reference proteome</keyword>
<dbReference type="InterPro" id="IPR036770">
    <property type="entry name" value="Ankyrin_rpt-contain_sf"/>
</dbReference>
<gene>
    <name evidence="2" type="ORF">CFP56_034557</name>
</gene>
<proteinExistence type="predicted"/>